<dbReference type="STRING" id="1448321.A0A317VPB9"/>
<dbReference type="PANTHER" id="PTHR43180">
    <property type="entry name" value="3-OXOACYL-(ACYL-CARRIER-PROTEIN) REDUCTASE (AFU_ORTHOLOGUE AFUA_6G11210)"/>
    <property type="match status" value="1"/>
</dbReference>
<keyword evidence="6" id="KW-1185">Reference proteome</keyword>
<dbReference type="Proteomes" id="UP000247233">
    <property type="component" value="Unassembled WGS sequence"/>
</dbReference>
<evidence type="ECO:0000256" key="3">
    <source>
        <dbReference type="ARBA" id="ARBA00023002"/>
    </source>
</evidence>
<evidence type="ECO:0000256" key="1">
    <source>
        <dbReference type="ARBA" id="ARBA00006484"/>
    </source>
</evidence>
<dbReference type="RefSeq" id="XP_025397236.1">
    <property type="nucleotide sequence ID" value="XM_025541310.1"/>
</dbReference>
<comment type="caution">
    <text evidence="5">The sequence shown here is derived from an EMBL/GenBank/DDBJ whole genome shotgun (WGS) entry which is preliminary data.</text>
</comment>
<dbReference type="PANTHER" id="PTHR43180:SF63">
    <property type="entry name" value="DEHYDROGENASE_REDUCTASE FAMILY PROTEIN, PUTATIVE (AFU_ORTHOLOGUE AFUA_6G03520)-RELATED"/>
    <property type="match status" value="1"/>
</dbReference>
<comment type="similarity">
    <text evidence="1 4">Belongs to the short-chain dehydrogenases/reductases (SDR) family.</text>
</comment>
<dbReference type="PRINTS" id="PR00081">
    <property type="entry name" value="GDHRDH"/>
</dbReference>
<organism evidence="5 6">
    <name type="scientific">Aspergillus heteromorphus CBS 117.55</name>
    <dbReference type="NCBI Taxonomy" id="1448321"/>
    <lineage>
        <taxon>Eukaryota</taxon>
        <taxon>Fungi</taxon>
        <taxon>Dikarya</taxon>
        <taxon>Ascomycota</taxon>
        <taxon>Pezizomycotina</taxon>
        <taxon>Eurotiomycetes</taxon>
        <taxon>Eurotiomycetidae</taxon>
        <taxon>Eurotiales</taxon>
        <taxon>Aspergillaceae</taxon>
        <taxon>Aspergillus</taxon>
        <taxon>Aspergillus subgen. Circumdati</taxon>
    </lineage>
</organism>
<keyword evidence="2" id="KW-0521">NADP</keyword>
<evidence type="ECO:0000256" key="4">
    <source>
        <dbReference type="RuleBase" id="RU000363"/>
    </source>
</evidence>
<dbReference type="CDD" id="cd05233">
    <property type="entry name" value="SDR_c"/>
    <property type="match status" value="1"/>
</dbReference>
<keyword evidence="3" id="KW-0560">Oxidoreductase</keyword>
<dbReference type="InterPro" id="IPR020904">
    <property type="entry name" value="Sc_DH/Rdtase_CS"/>
</dbReference>
<dbReference type="AlphaFoldDB" id="A0A317VPB9"/>
<gene>
    <name evidence="5" type="ORF">BO70DRAFT_340894</name>
</gene>
<dbReference type="PRINTS" id="PR00080">
    <property type="entry name" value="SDRFAMILY"/>
</dbReference>
<dbReference type="VEuPathDB" id="FungiDB:BO70DRAFT_340894"/>
<dbReference type="InterPro" id="IPR002347">
    <property type="entry name" value="SDR_fam"/>
</dbReference>
<dbReference type="PROSITE" id="PS00061">
    <property type="entry name" value="ADH_SHORT"/>
    <property type="match status" value="1"/>
</dbReference>
<dbReference type="InterPro" id="IPR036291">
    <property type="entry name" value="NAD(P)-bd_dom_sf"/>
</dbReference>
<accession>A0A317VPB9</accession>
<dbReference type="SUPFAM" id="SSF51735">
    <property type="entry name" value="NAD(P)-binding Rossmann-fold domains"/>
    <property type="match status" value="1"/>
</dbReference>
<name>A0A317VPB9_9EURO</name>
<dbReference type="FunFam" id="3.40.50.720:FF:000084">
    <property type="entry name" value="Short-chain dehydrogenase reductase"/>
    <property type="match status" value="1"/>
</dbReference>
<evidence type="ECO:0000313" key="6">
    <source>
        <dbReference type="Proteomes" id="UP000247233"/>
    </source>
</evidence>
<dbReference type="Gene3D" id="3.40.50.720">
    <property type="entry name" value="NAD(P)-binding Rossmann-like Domain"/>
    <property type="match status" value="1"/>
</dbReference>
<protein>
    <submittedName>
        <fullName evidence="5">Short chain dehydrogenase/oxidoreductase</fullName>
    </submittedName>
</protein>
<dbReference type="OrthoDB" id="37659at2759"/>
<dbReference type="GeneID" id="37063547"/>
<dbReference type="Pfam" id="PF00106">
    <property type="entry name" value="adh_short"/>
    <property type="match status" value="1"/>
</dbReference>
<dbReference type="GO" id="GO:0044550">
    <property type="term" value="P:secondary metabolite biosynthetic process"/>
    <property type="evidence" value="ECO:0007669"/>
    <property type="project" value="UniProtKB-ARBA"/>
</dbReference>
<evidence type="ECO:0000313" key="5">
    <source>
        <dbReference type="EMBL" id="PWY75111.1"/>
    </source>
</evidence>
<sequence length="262" mass="27380">MHSPPTKTCLITGGASGLGKAIATRFFTAGMNVIICDINESRLQQTSLDLAGPTGSPRLKTIKTDITGASEVQTLFETITAEFHHLDILVNNAGIMDRFDPVGDLDEGLWDKVLAVNLTAPFLLSKLAVKSMLGREVVDGCILNIVSTAGKAGFLAGAAYTASKHGLVGLTKNTASFYGAKGIRCNALMMGGMMTNITDAFTADTNLEGRDKMMQFLGAAKAPLVDVDQVAELCFSVACGPGSRLLNGTCIPVDHGLAGLLG</sequence>
<dbReference type="GO" id="GO:0016491">
    <property type="term" value="F:oxidoreductase activity"/>
    <property type="evidence" value="ECO:0007669"/>
    <property type="project" value="UniProtKB-KW"/>
</dbReference>
<proteinExistence type="inferred from homology"/>
<reference evidence="5 6" key="1">
    <citation type="submission" date="2016-12" db="EMBL/GenBank/DDBJ databases">
        <title>The genomes of Aspergillus section Nigri reveals drivers in fungal speciation.</title>
        <authorList>
            <consortium name="DOE Joint Genome Institute"/>
            <person name="Vesth T.C."/>
            <person name="Nybo J."/>
            <person name="Theobald S."/>
            <person name="Brandl J."/>
            <person name="Frisvad J.C."/>
            <person name="Nielsen K.F."/>
            <person name="Lyhne E.K."/>
            <person name="Kogle M.E."/>
            <person name="Kuo A."/>
            <person name="Riley R."/>
            <person name="Clum A."/>
            <person name="Nolan M."/>
            <person name="Lipzen A."/>
            <person name="Salamov A."/>
            <person name="Henrissat B."/>
            <person name="Wiebenga A."/>
            <person name="De Vries R.P."/>
            <person name="Grigoriev I.V."/>
            <person name="Mortensen U.H."/>
            <person name="Andersen M.R."/>
            <person name="Baker S.E."/>
        </authorList>
    </citation>
    <scope>NUCLEOTIDE SEQUENCE [LARGE SCALE GENOMIC DNA]</scope>
    <source>
        <strain evidence="5 6">CBS 117.55</strain>
    </source>
</reference>
<dbReference type="EMBL" id="MSFL01000022">
    <property type="protein sequence ID" value="PWY75111.1"/>
    <property type="molecule type" value="Genomic_DNA"/>
</dbReference>
<evidence type="ECO:0000256" key="2">
    <source>
        <dbReference type="ARBA" id="ARBA00022857"/>
    </source>
</evidence>